<dbReference type="EMBL" id="ODYU01011937">
    <property type="protein sequence ID" value="SOQ57972.1"/>
    <property type="molecule type" value="Genomic_DNA"/>
</dbReference>
<evidence type="ECO:0000313" key="1">
    <source>
        <dbReference type="EMBL" id="SOQ57972.1"/>
    </source>
</evidence>
<gene>
    <name evidence="1" type="ORF">SFRICE_036653</name>
</gene>
<reference evidence="1" key="1">
    <citation type="submission" date="2016-07" db="EMBL/GenBank/DDBJ databases">
        <authorList>
            <person name="Bretaudeau A."/>
        </authorList>
    </citation>
    <scope>NUCLEOTIDE SEQUENCE</scope>
    <source>
        <strain evidence="1">Rice</strain>
        <tissue evidence="1">Whole body</tissue>
    </source>
</reference>
<name>A0A2H1WY97_SPOFR</name>
<accession>A0A2H1WY97</accession>
<organism evidence="1">
    <name type="scientific">Spodoptera frugiperda</name>
    <name type="common">Fall armyworm</name>
    <dbReference type="NCBI Taxonomy" id="7108"/>
    <lineage>
        <taxon>Eukaryota</taxon>
        <taxon>Metazoa</taxon>
        <taxon>Ecdysozoa</taxon>
        <taxon>Arthropoda</taxon>
        <taxon>Hexapoda</taxon>
        <taxon>Insecta</taxon>
        <taxon>Pterygota</taxon>
        <taxon>Neoptera</taxon>
        <taxon>Endopterygota</taxon>
        <taxon>Lepidoptera</taxon>
        <taxon>Glossata</taxon>
        <taxon>Ditrysia</taxon>
        <taxon>Noctuoidea</taxon>
        <taxon>Noctuidae</taxon>
        <taxon>Amphipyrinae</taxon>
        <taxon>Spodoptera</taxon>
    </lineage>
</organism>
<protein>
    <submittedName>
        <fullName evidence="1">SFRICE_036653</fullName>
    </submittedName>
</protein>
<sequence>MSKYIQYFSSLVGEARWSVRFLVTKNHPVPKPKPRYALAQISRLDRSDTTASLKTDVKQRLFRCYVKSASLFKWSQVRLPGKGSLVRFPGRAKYYWDFFRLFKNFSVVARSLELCPVDSNRLTAYYMELITQIVKMDVHCIAALRVVMCTSAYPIGDKRRDCFKCPWAAAVAYHQVIRLLDYRLIP</sequence>
<proteinExistence type="predicted"/>
<dbReference type="AlphaFoldDB" id="A0A2H1WY97"/>